<feature type="compositionally biased region" description="Basic and acidic residues" evidence="11">
    <location>
        <begin position="1275"/>
        <end position="1284"/>
    </location>
</feature>
<accession>A0A443SRZ2</accession>
<dbReference type="PANTHER" id="PTHR12157">
    <property type="entry name" value="REGULATING SYNAPTIC MEMBRANE EXOCYTOSIS PROTEIN"/>
    <property type="match status" value="1"/>
</dbReference>
<dbReference type="InterPro" id="IPR001478">
    <property type="entry name" value="PDZ"/>
</dbReference>
<feature type="domain" description="FYVE-type" evidence="14">
    <location>
        <begin position="80"/>
        <end position="130"/>
    </location>
</feature>
<dbReference type="GO" id="GO:0031267">
    <property type="term" value="F:small GTPase binding"/>
    <property type="evidence" value="ECO:0007669"/>
    <property type="project" value="InterPro"/>
</dbReference>
<dbReference type="Pfam" id="PF00168">
    <property type="entry name" value="C2"/>
    <property type="match status" value="2"/>
</dbReference>
<feature type="compositionally biased region" description="Basic and acidic residues" evidence="11">
    <location>
        <begin position="1099"/>
        <end position="1114"/>
    </location>
</feature>
<feature type="compositionally biased region" description="Polar residues" evidence="11">
    <location>
        <begin position="1"/>
        <end position="14"/>
    </location>
</feature>
<dbReference type="SMART" id="SM00239">
    <property type="entry name" value="C2"/>
    <property type="match status" value="2"/>
</dbReference>
<dbReference type="EMBL" id="NCKV01000567">
    <property type="protein sequence ID" value="RWS30277.1"/>
    <property type="molecule type" value="Genomic_DNA"/>
</dbReference>
<feature type="domain" description="RabBD" evidence="15">
    <location>
        <begin position="16"/>
        <end position="142"/>
    </location>
</feature>
<dbReference type="GO" id="GO:0044325">
    <property type="term" value="F:transmembrane transporter binding"/>
    <property type="evidence" value="ECO:0007669"/>
    <property type="project" value="TreeGrafter"/>
</dbReference>
<dbReference type="FunFam" id="2.30.42.10:FF:000003">
    <property type="entry name" value="Regulating synaptic membrane exocytosis protein 1, putative"/>
    <property type="match status" value="1"/>
</dbReference>
<reference evidence="16 17" key="1">
    <citation type="journal article" date="2018" name="Gigascience">
        <title>Genomes of trombidid mites reveal novel predicted allergens and laterally-transferred genes associated with secondary metabolism.</title>
        <authorList>
            <person name="Dong X."/>
            <person name="Chaisiri K."/>
            <person name="Xia D."/>
            <person name="Armstrong S.D."/>
            <person name="Fang Y."/>
            <person name="Donnelly M.J."/>
            <person name="Kadowaki T."/>
            <person name="McGarry J.W."/>
            <person name="Darby A.C."/>
            <person name="Makepeace B.L."/>
        </authorList>
    </citation>
    <scope>NUCLEOTIDE SEQUENCE [LARGE SCALE GENOMIC DNA]</scope>
    <source>
        <strain evidence="16">UoL-UT</strain>
    </source>
</reference>
<dbReference type="Pfam" id="PF22601">
    <property type="entry name" value="RIM2a_ZnF"/>
    <property type="match status" value="1"/>
</dbReference>
<proteinExistence type="predicted"/>
<dbReference type="GO" id="GO:0042391">
    <property type="term" value="P:regulation of membrane potential"/>
    <property type="evidence" value="ECO:0007669"/>
    <property type="project" value="TreeGrafter"/>
</dbReference>
<feature type="domain" description="C2" evidence="12">
    <location>
        <begin position="1344"/>
        <end position="1462"/>
    </location>
</feature>
<dbReference type="SUPFAM" id="SSF50156">
    <property type="entry name" value="PDZ domain-like"/>
    <property type="match status" value="1"/>
</dbReference>
<evidence type="ECO:0000256" key="4">
    <source>
        <dbReference type="ARBA" id="ARBA00022771"/>
    </source>
</evidence>
<keyword evidence="3" id="KW-0677">Repeat</keyword>
<keyword evidence="1" id="KW-0597">Phosphoprotein</keyword>
<evidence type="ECO:0000259" key="15">
    <source>
        <dbReference type="PROSITE" id="PS50916"/>
    </source>
</evidence>
<dbReference type="InterPro" id="IPR000008">
    <property type="entry name" value="C2_dom"/>
</dbReference>
<dbReference type="FunFam" id="3.30.40.10:FF:000044">
    <property type="entry name" value="Regulating synaptic membrane exocytosis protein 2"/>
    <property type="match status" value="1"/>
</dbReference>
<dbReference type="Gene3D" id="3.30.40.10">
    <property type="entry name" value="Zinc/RING finger domain, C3HC4 (zinc finger)"/>
    <property type="match status" value="1"/>
</dbReference>
<feature type="compositionally biased region" description="Low complexity" evidence="11">
    <location>
        <begin position="1221"/>
        <end position="1257"/>
    </location>
</feature>
<dbReference type="PROSITE" id="PS50004">
    <property type="entry name" value="C2"/>
    <property type="match status" value="2"/>
</dbReference>
<dbReference type="GO" id="GO:0048788">
    <property type="term" value="C:cytoskeleton of presynaptic active zone"/>
    <property type="evidence" value="ECO:0007669"/>
    <property type="project" value="TreeGrafter"/>
</dbReference>
<evidence type="ECO:0000256" key="8">
    <source>
        <dbReference type="ARBA" id="ARBA00034103"/>
    </source>
</evidence>
<feature type="region of interest" description="Disordered" evidence="11">
    <location>
        <begin position="940"/>
        <end position="1002"/>
    </location>
</feature>
<dbReference type="GO" id="GO:0048167">
    <property type="term" value="P:regulation of synaptic plasticity"/>
    <property type="evidence" value="ECO:0007669"/>
    <property type="project" value="TreeGrafter"/>
</dbReference>
<dbReference type="GO" id="GO:0050806">
    <property type="term" value="P:positive regulation of synaptic transmission"/>
    <property type="evidence" value="ECO:0007669"/>
    <property type="project" value="TreeGrafter"/>
</dbReference>
<keyword evidence="2" id="KW-0479">Metal-binding</keyword>
<evidence type="ECO:0000256" key="1">
    <source>
        <dbReference type="ARBA" id="ARBA00022553"/>
    </source>
</evidence>
<dbReference type="GO" id="GO:0006886">
    <property type="term" value="P:intracellular protein transport"/>
    <property type="evidence" value="ECO:0007669"/>
    <property type="project" value="InterPro"/>
</dbReference>
<evidence type="ECO:0000256" key="6">
    <source>
        <dbReference type="ARBA" id="ARBA00022833"/>
    </source>
</evidence>
<comment type="subcellular location">
    <subcellularLocation>
        <location evidence="8">Synapse</location>
    </subcellularLocation>
</comment>
<evidence type="ECO:0000256" key="10">
    <source>
        <dbReference type="SAM" id="Coils"/>
    </source>
</evidence>
<dbReference type="Pfam" id="PF00595">
    <property type="entry name" value="PDZ"/>
    <property type="match status" value="1"/>
</dbReference>
<dbReference type="CDD" id="cd04031">
    <property type="entry name" value="C2A_RIM1alpha"/>
    <property type="match status" value="1"/>
</dbReference>
<feature type="compositionally biased region" description="Basic and acidic residues" evidence="11">
    <location>
        <begin position="197"/>
        <end position="218"/>
    </location>
</feature>
<dbReference type="InterPro" id="IPR035892">
    <property type="entry name" value="C2_domain_sf"/>
</dbReference>
<feature type="domain" description="C2" evidence="12">
    <location>
        <begin position="664"/>
        <end position="786"/>
    </location>
</feature>
<dbReference type="STRING" id="299467.A0A443SRZ2"/>
<keyword evidence="10" id="KW-0175">Coiled coil</keyword>
<dbReference type="GO" id="GO:0008270">
    <property type="term" value="F:zinc ion binding"/>
    <property type="evidence" value="ECO:0007669"/>
    <property type="project" value="UniProtKB-KW"/>
</dbReference>
<evidence type="ECO:0000256" key="2">
    <source>
        <dbReference type="ARBA" id="ARBA00022723"/>
    </source>
</evidence>
<feature type="region of interest" description="Disordered" evidence="11">
    <location>
        <begin position="1053"/>
        <end position="1284"/>
    </location>
</feature>
<dbReference type="InterPro" id="IPR054386">
    <property type="entry name" value="RIM_Znf"/>
</dbReference>
<dbReference type="CDD" id="cd06714">
    <property type="entry name" value="PDZ_RIM-like"/>
    <property type="match status" value="1"/>
</dbReference>
<dbReference type="InterPro" id="IPR011011">
    <property type="entry name" value="Znf_FYVE_PHD"/>
</dbReference>
<organism evidence="16 17">
    <name type="scientific">Leptotrombidium deliense</name>
    <dbReference type="NCBI Taxonomy" id="299467"/>
    <lineage>
        <taxon>Eukaryota</taxon>
        <taxon>Metazoa</taxon>
        <taxon>Ecdysozoa</taxon>
        <taxon>Arthropoda</taxon>
        <taxon>Chelicerata</taxon>
        <taxon>Arachnida</taxon>
        <taxon>Acari</taxon>
        <taxon>Acariformes</taxon>
        <taxon>Trombidiformes</taxon>
        <taxon>Prostigmata</taxon>
        <taxon>Anystina</taxon>
        <taxon>Parasitengona</taxon>
        <taxon>Trombiculoidea</taxon>
        <taxon>Trombiculidae</taxon>
        <taxon>Leptotrombidium</taxon>
    </lineage>
</organism>
<dbReference type="Proteomes" id="UP000288716">
    <property type="component" value="Unassembled WGS sequence"/>
</dbReference>
<dbReference type="PROSITE" id="PS50106">
    <property type="entry name" value="PDZ"/>
    <property type="match status" value="1"/>
</dbReference>
<keyword evidence="17" id="KW-1185">Reference proteome</keyword>
<dbReference type="Gene3D" id="2.60.40.150">
    <property type="entry name" value="C2 domain"/>
    <property type="match status" value="2"/>
</dbReference>
<protein>
    <submittedName>
        <fullName evidence="16">Regulating synaptic membrane exocytosis protein 2-like protein</fullName>
    </submittedName>
</protein>
<dbReference type="FunFam" id="2.60.40.150:FF:000001">
    <property type="entry name" value="Regulating synaptic membrane exocytosis 3, isoform CRA_a"/>
    <property type="match status" value="1"/>
</dbReference>
<evidence type="ECO:0000256" key="7">
    <source>
        <dbReference type="ARBA" id="ARBA00023018"/>
    </source>
</evidence>
<feature type="region of interest" description="Disordered" evidence="11">
    <location>
        <begin position="1"/>
        <end position="24"/>
    </location>
</feature>
<keyword evidence="4 9" id="KW-0863">Zinc-finger</keyword>
<name>A0A443SRZ2_9ACAR</name>
<dbReference type="PROSITE" id="PS50916">
    <property type="entry name" value="RABBD"/>
    <property type="match status" value="1"/>
</dbReference>
<dbReference type="SUPFAM" id="SSF49562">
    <property type="entry name" value="C2 domain (Calcium/lipid-binding domain, CaLB)"/>
    <property type="match status" value="2"/>
</dbReference>
<feature type="region of interest" description="Disordered" evidence="11">
    <location>
        <begin position="188"/>
        <end position="218"/>
    </location>
</feature>
<dbReference type="Gene3D" id="2.30.42.10">
    <property type="match status" value="1"/>
</dbReference>
<feature type="coiled-coil region" evidence="10">
    <location>
        <begin position="35"/>
        <end position="68"/>
    </location>
</feature>
<keyword evidence="6" id="KW-0862">Zinc</keyword>
<evidence type="ECO:0000259" key="14">
    <source>
        <dbReference type="PROSITE" id="PS50178"/>
    </source>
</evidence>
<feature type="compositionally biased region" description="Low complexity" evidence="11">
    <location>
        <begin position="944"/>
        <end position="963"/>
    </location>
</feature>
<dbReference type="CDD" id="cd04028">
    <property type="entry name" value="C2B_RIM1alpha"/>
    <property type="match status" value="1"/>
</dbReference>
<dbReference type="GO" id="GO:0042734">
    <property type="term" value="C:presynaptic membrane"/>
    <property type="evidence" value="ECO:0007669"/>
    <property type="project" value="TreeGrafter"/>
</dbReference>
<evidence type="ECO:0000256" key="9">
    <source>
        <dbReference type="PROSITE-ProRule" id="PRU00091"/>
    </source>
</evidence>
<feature type="compositionally biased region" description="Basic and acidic residues" evidence="11">
    <location>
        <begin position="1080"/>
        <end position="1089"/>
    </location>
</feature>
<dbReference type="InterPro" id="IPR039032">
    <property type="entry name" value="Rim-like"/>
</dbReference>
<feature type="compositionally biased region" description="Basic and acidic residues" evidence="11">
    <location>
        <begin position="1177"/>
        <end position="1189"/>
    </location>
</feature>
<evidence type="ECO:0000256" key="11">
    <source>
        <dbReference type="SAM" id="MobiDB-lite"/>
    </source>
</evidence>
<evidence type="ECO:0000259" key="13">
    <source>
        <dbReference type="PROSITE" id="PS50106"/>
    </source>
</evidence>
<evidence type="ECO:0000256" key="5">
    <source>
        <dbReference type="ARBA" id="ARBA00022782"/>
    </source>
</evidence>
<dbReference type="InterPro" id="IPR017455">
    <property type="entry name" value="Znf_FYVE-rel"/>
</dbReference>
<dbReference type="GO" id="GO:0030154">
    <property type="term" value="P:cell differentiation"/>
    <property type="evidence" value="ECO:0007669"/>
    <property type="project" value="UniProtKB-KW"/>
</dbReference>
<dbReference type="PANTHER" id="PTHR12157:SF21">
    <property type="entry name" value="RAB3 INTERACTING MOLECULE, ISOFORM F"/>
    <property type="match status" value="1"/>
</dbReference>
<dbReference type="VEuPathDB" id="VectorBase:LDEU001762"/>
<feature type="region of interest" description="Disordered" evidence="11">
    <location>
        <begin position="386"/>
        <end position="450"/>
    </location>
</feature>
<feature type="domain" description="PDZ" evidence="13">
    <location>
        <begin position="500"/>
        <end position="595"/>
    </location>
</feature>
<dbReference type="InterPro" id="IPR010911">
    <property type="entry name" value="Rab_BD"/>
</dbReference>
<feature type="compositionally biased region" description="Basic residues" evidence="11">
    <location>
        <begin position="1053"/>
        <end position="1063"/>
    </location>
</feature>
<evidence type="ECO:0000313" key="17">
    <source>
        <dbReference type="Proteomes" id="UP000288716"/>
    </source>
</evidence>
<evidence type="ECO:0000313" key="16">
    <source>
        <dbReference type="EMBL" id="RWS30277.1"/>
    </source>
</evidence>
<feature type="compositionally biased region" description="Polar residues" evidence="11">
    <location>
        <begin position="1137"/>
        <end position="1148"/>
    </location>
</feature>
<dbReference type="FunFam" id="2.60.40.150:FF:000003">
    <property type="entry name" value="Regulating synaptic membrane exocytosis protein 2"/>
    <property type="match status" value="1"/>
</dbReference>
<keyword evidence="5" id="KW-0221">Differentiation</keyword>
<feature type="compositionally biased region" description="Basic residues" evidence="11">
    <location>
        <begin position="418"/>
        <end position="428"/>
    </location>
</feature>
<dbReference type="GO" id="GO:0048791">
    <property type="term" value="P:calcium ion-regulated exocytosis of neurotransmitter"/>
    <property type="evidence" value="ECO:0007669"/>
    <property type="project" value="TreeGrafter"/>
</dbReference>
<evidence type="ECO:0000256" key="3">
    <source>
        <dbReference type="ARBA" id="ARBA00022737"/>
    </source>
</evidence>
<dbReference type="SMART" id="SM00228">
    <property type="entry name" value="PDZ"/>
    <property type="match status" value="1"/>
</dbReference>
<feature type="compositionally biased region" description="Polar residues" evidence="11">
    <location>
        <begin position="400"/>
        <end position="412"/>
    </location>
</feature>
<comment type="caution">
    <text evidence="16">The sequence shown here is derived from an EMBL/GenBank/DDBJ whole genome shotgun (WGS) entry which is preliminary data.</text>
</comment>
<evidence type="ECO:0000259" key="12">
    <source>
        <dbReference type="PROSITE" id="PS50004"/>
    </source>
</evidence>
<gene>
    <name evidence="16" type="ORF">B4U80_10158</name>
</gene>
<dbReference type="SUPFAM" id="SSF57903">
    <property type="entry name" value="FYVE/PHD zinc finger"/>
    <property type="match status" value="1"/>
</dbReference>
<dbReference type="PROSITE" id="PS50178">
    <property type="entry name" value="ZF_FYVE"/>
    <property type="match status" value="1"/>
</dbReference>
<feature type="compositionally biased region" description="Basic residues" evidence="11">
    <location>
        <begin position="1258"/>
        <end position="1268"/>
    </location>
</feature>
<dbReference type="InterPro" id="IPR036034">
    <property type="entry name" value="PDZ_sf"/>
</dbReference>
<dbReference type="OrthoDB" id="420032at2759"/>
<dbReference type="InterPro" id="IPR013083">
    <property type="entry name" value="Znf_RING/FYVE/PHD"/>
</dbReference>
<keyword evidence="7" id="KW-0770">Synapse</keyword>
<sequence>MAGKSSIGSLSPLSTAPDLSHLTDEERKIIESVMMRQKKEEAKEAEVLKKKQDEVLALESMIRKRNDEKKKLGLELDATCQICMKTKFADGVGHVCNYCEVRCCARCGGKVTLRSNKVIWVCILCRKKQELLIKTGQWMHSSMASKLRQLEAEGNGEETFDKKPRLERGFSADQQKLSYHEVFGRRGSVGLPSRPMQSRELRRQYSQEAPRQVHDSRRDPWNESIARFPCDTDLPSERALPSLPHTQRFMPEIPSEKVFRRTKQLVEPTSSPFVGSTRSVDAMTSDPRTQKFIEPQPNWDLGDNSCKQMREGFPLTQYSKQLPVTPLQTEISGNVAIVPSKLTELVDNRSRDVKRQLFSSNGYPRKSHLDPNSALAVTSDRYRILPNGASRRTAGDTVLRNDSLSSDQSENVRPSPPKPHKLRVKGKKPQQQFSLSSSEEELRSTPEFSTEEDFENLSEKYVKCQRTLKREEILDAKIKRFLAHPITWKPSHDGSKLIGHMILKKNLSEEAGSGSSAAILGLKVIGGRITESGRLGAVIEKVKKGSIADNVGRLRPGDEVMEWNGRSLQGKTYEEVYDIIAESKQEPQVELIVSRPIRKTALPAEASRVFQEEQFMSRTRISRRHTDVNIPGNRYPKNETFFRQTSLGAQLPRSRVRISRSSTISGRLQVKLWYDIQTLQLLVTVISAVELPPRSNGQSRNTFCKILLLPDKSDKSKRRTRTIAATNEPKWNQTFVYSPLRRSDLKTKALEVTLWDYDRFGMNEFLGEVFIELATAPLDDEGEWYLLETHEETVAQLVRTNSKSIFSTNYINQQQQQKLYLLPSDHLSPPSTISRLSDSDLSELDYIDYDSELGLNTSRESWHGLLADTSQSSFGSNSSPPLLMDDQRRRSAGRSFDYYQYSQPGYYGSNGRSKSRLLDVASSSLPSRFDAVIYNRMRPEFRKSNSQPSRSLSPPSLRPHSPSVGNIFLSKPVAESPTAPSSKKRQLPQIPLIRRSSRERDQMTLNLEGKARHWKTSLQQRRSTEAMTPVGMYSDSEINTRPVYDRLFYAHPHQRHSSHIRGRGGRERRSSVLYSPDVSDSEHVKERFSSRRPSIRQGSLERKESKEKQRERSGSRSNQPKPAAGGESGEESESSSKISVTSAFSTLSERPKGVRTLGQFTSRMQSYGPVHPPRASASDEKGAQETPDEKQDDDISVTTATGGRTEGDKSSIGSPDKARSETGTGTTSGTKTNKQSSSSGALTKAKSSSTSQLSVSGTKKRLGFRRKQATSFSVHRSEEVAPEEIKHLVKQGSSVSSDGEGSLSGESSATWVPLRLAPEGEVSNFVDGLGPGQLVGRQALASPNLGDIQLSVCDRKGNLEVEVIRARGLQPKPGAKILPAPYVKVYLVKNRKCIAKAKTSTARRTLDPLYQQQLVFHEDYRGCVLQVTIWGDYGRIEKKVFMGVVQIVLDDLDLSNIVIGWFKLFHPSSLISLPAGQSRNTLMASDSFC</sequence>